<dbReference type="EMBL" id="LK034040">
    <property type="protein sequence ID" value="CDY61803.1"/>
    <property type="molecule type" value="Genomic_DNA"/>
</dbReference>
<evidence type="ECO:0000256" key="2">
    <source>
        <dbReference type="SAM" id="SignalP"/>
    </source>
</evidence>
<reference evidence="3" key="3">
    <citation type="submission" date="2021-01" db="EMBL/GenBank/DDBJ databases">
        <authorList>
            <consortium name="Genoscope - CEA"/>
            <person name="William W."/>
        </authorList>
    </citation>
    <scope>NUCLEOTIDE SEQUENCE</scope>
</reference>
<evidence type="ECO:0000313" key="4">
    <source>
        <dbReference type="EMBL" id="CDY61803.1"/>
    </source>
</evidence>
<reference evidence="4" key="2">
    <citation type="submission" date="2014-06" db="EMBL/GenBank/DDBJ databases">
        <authorList>
            <person name="Genoscope - CEA"/>
        </authorList>
    </citation>
    <scope>NUCLEOTIDE SEQUENCE</scope>
</reference>
<gene>
    <name evidence="4" type="primary">BnaC03g76400D</name>
    <name evidence="3" type="ORF">DARMORV10_C03P78040.1</name>
    <name evidence="4" type="ORF">GSBRNA2T00034379001</name>
</gene>
<keyword evidence="2" id="KW-0732">Signal</keyword>
<evidence type="ECO:0000313" key="3">
    <source>
        <dbReference type="EMBL" id="CAF1710033.1"/>
    </source>
</evidence>
<feature type="region of interest" description="Disordered" evidence="1">
    <location>
        <begin position="52"/>
        <end position="74"/>
    </location>
</feature>
<dbReference type="Proteomes" id="UP000028999">
    <property type="component" value="Unassembled WGS sequence"/>
</dbReference>
<proteinExistence type="predicted"/>
<organism evidence="4 5">
    <name type="scientific">Brassica napus</name>
    <name type="common">Rape</name>
    <dbReference type="NCBI Taxonomy" id="3708"/>
    <lineage>
        <taxon>Eukaryota</taxon>
        <taxon>Viridiplantae</taxon>
        <taxon>Streptophyta</taxon>
        <taxon>Embryophyta</taxon>
        <taxon>Tracheophyta</taxon>
        <taxon>Spermatophyta</taxon>
        <taxon>Magnoliopsida</taxon>
        <taxon>eudicotyledons</taxon>
        <taxon>Gunneridae</taxon>
        <taxon>Pentapetalae</taxon>
        <taxon>rosids</taxon>
        <taxon>malvids</taxon>
        <taxon>Brassicales</taxon>
        <taxon>Brassicaceae</taxon>
        <taxon>Brassiceae</taxon>
        <taxon>Brassica</taxon>
    </lineage>
</organism>
<dbReference type="Proteomes" id="UP001295469">
    <property type="component" value="Chromosome C03"/>
</dbReference>
<dbReference type="OMA" id="MNHRLVC"/>
<reference evidence="4 5" key="1">
    <citation type="journal article" date="2014" name="Science">
        <title>Plant genetics. Early allopolyploid evolution in the post-Neolithic Brassica napus oilseed genome.</title>
        <authorList>
            <person name="Chalhoub B."/>
            <person name="Denoeud F."/>
            <person name="Liu S."/>
            <person name="Parkin I.A."/>
            <person name="Tang H."/>
            <person name="Wang X."/>
            <person name="Chiquet J."/>
            <person name="Belcram H."/>
            <person name="Tong C."/>
            <person name="Samans B."/>
            <person name="Correa M."/>
            <person name="Da Silva C."/>
            <person name="Just J."/>
            <person name="Falentin C."/>
            <person name="Koh C.S."/>
            <person name="Le Clainche I."/>
            <person name="Bernard M."/>
            <person name="Bento P."/>
            <person name="Noel B."/>
            <person name="Labadie K."/>
            <person name="Alberti A."/>
            <person name="Charles M."/>
            <person name="Arnaud D."/>
            <person name="Guo H."/>
            <person name="Daviaud C."/>
            <person name="Alamery S."/>
            <person name="Jabbari K."/>
            <person name="Zhao M."/>
            <person name="Edger P.P."/>
            <person name="Chelaifa H."/>
            <person name="Tack D."/>
            <person name="Lassalle G."/>
            <person name="Mestiri I."/>
            <person name="Schnel N."/>
            <person name="Le Paslier M.C."/>
            <person name="Fan G."/>
            <person name="Renault V."/>
            <person name="Bayer P.E."/>
            <person name="Golicz A.A."/>
            <person name="Manoli S."/>
            <person name="Lee T.H."/>
            <person name="Thi V.H."/>
            <person name="Chalabi S."/>
            <person name="Hu Q."/>
            <person name="Fan C."/>
            <person name="Tollenaere R."/>
            <person name="Lu Y."/>
            <person name="Battail C."/>
            <person name="Shen J."/>
            <person name="Sidebottom C.H."/>
            <person name="Wang X."/>
            <person name="Canaguier A."/>
            <person name="Chauveau A."/>
            <person name="Berard A."/>
            <person name="Deniot G."/>
            <person name="Guan M."/>
            <person name="Liu Z."/>
            <person name="Sun F."/>
            <person name="Lim Y.P."/>
            <person name="Lyons E."/>
            <person name="Town C.D."/>
            <person name="Bancroft I."/>
            <person name="Wang X."/>
            <person name="Meng J."/>
            <person name="Ma J."/>
            <person name="Pires J.C."/>
            <person name="King G.J."/>
            <person name="Brunel D."/>
            <person name="Delourme R."/>
            <person name="Renard M."/>
            <person name="Aury J.M."/>
            <person name="Adams K.L."/>
            <person name="Batley J."/>
            <person name="Snowdon R.J."/>
            <person name="Tost J."/>
            <person name="Edwards D."/>
            <person name="Zhou Y."/>
            <person name="Hua W."/>
            <person name="Sharpe A.G."/>
            <person name="Paterson A.H."/>
            <person name="Guan C."/>
            <person name="Wincker P."/>
        </authorList>
    </citation>
    <scope>NUCLEOTIDE SEQUENCE [LARGE SCALE GENOMIC DNA]</scope>
    <source>
        <strain evidence="5">cv. Darmor-bzh</strain>
    </source>
</reference>
<accession>A0A078JBJ5</accession>
<feature type="chain" id="PRO_5040561144" evidence="2">
    <location>
        <begin position="22"/>
        <end position="74"/>
    </location>
</feature>
<keyword evidence="5" id="KW-1185">Reference proteome</keyword>
<evidence type="ECO:0000256" key="1">
    <source>
        <dbReference type="SAM" id="MobiDB-lite"/>
    </source>
</evidence>
<feature type="signal peptide" evidence="2">
    <location>
        <begin position="1"/>
        <end position="21"/>
    </location>
</feature>
<dbReference type="PaxDb" id="3708-A0A078JBJ5"/>
<dbReference type="AlphaFoldDB" id="A0A078JBJ5"/>
<name>A0A078JBJ5_BRANA</name>
<dbReference type="EMBL" id="HG994367">
    <property type="protein sequence ID" value="CAF1710033.1"/>
    <property type="molecule type" value="Genomic_DNA"/>
</dbReference>
<evidence type="ECO:0000313" key="5">
    <source>
        <dbReference type="Proteomes" id="UP000028999"/>
    </source>
</evidence>
<protein>
    <submittedName>
        <fullName evidence="3">(rape) hypothetical protein</fullName>
    </submittedName>
    <submittedName>
        <fullName evidence="4">BnaC03g76400D protein</fullName>
    </submittedName>
</protein>
<dbReference type="Gramene" id="CDY61803">
    <property type="protein sequence ID" value="CDY61803"/>
    <property type="gene ID" value="GSBRNA2T00034379001"/>
</dbReference>
<sequence>MNHRLVCLVTLIILLFTGSLTTGFARIPYQSSMTKHGERVWDQKMIGDIKIDVGSSNSRPARQKDSPSPPGANM</sequence>